<dbReference type="Proteomes" id="UP001557470">
    <property type="component" value="Unassembled WGS sequence"/>
</dbReference>
<organism evidence="1 2">
    <name type="scientific">Umbra pygmaea</name>
    <name type="common">Eastern mudminnow</name>
    <dbReference type="NCBI Taxonomy" id="75934"/>
    <lineage>
        <taxon>Eukaryota</taxon>
        <taxon>Metazoa</taxon>
        <taxon>Chordata</taxon>
        <taxon>Craniata</taxon>
        <taxon>Vertebrata</taxon>
        <taxon>Euteleostomi</taxon>
        <taxon>Actinopterygii</taxon>
        <taxon>Neopterygii</taxon>
        <taxon>Teleostei</taxon>
        <taxon>Protacanthopterygii</taxon>
        <taxon>Esociformes</taxon>
        <taxon>Umbridae</taxon>
        <taxon>Umbra</taxon>
    </lineage>
</organism>
<dbReference type="AlphaFoldDB" id="A0ABD0WH70"/>
<evidence type="ECO:0000313" key="1">
    <source>
        <dbReference type="EMBL" id="KAL0972884.1"/>
    </source>
</evidence>
<name>A0ABD0WH70_UMBPY</name>
<reference evidence="1 2" key="1">
    <citation type="submission" date="2024-06" db="EMBL/GenBank/DDBJ databases">
        <authorList>
            <person name="Pan Q."/>
            <person name="Wen M."/>
            <person name="Jouanno E."/>
            <person name="Zahm M."/>
            <person name="Klopp C."/>
            <person name="Cabau C."/>
            <person name="Louis A."/>
            <person name="Berthelot C."/>
            <person name="Parey E."/>
            <person name="Roest Crollius H."/>
            <person name="Montfort J."/>
            <person name="Robinson-Rechavi M."/>
            <person name="Bouchez O."/>
            <person name="Lampietro C."/>
            <person name="Lopez Roques C."/>
            <person name="Donnadieu C."/>
            <person name="Postlethwait J."/>
            <person name="Bobe J."/>
            <person name="Verreycken H."/>
            <person name="Guiguen Y."/>
        </authorList>
    </citation>
    <scope>NUCLEOTIDE SEQUENCE [LARGE SCALE GENOMIC DNA]</scope>
    <source>
        <strain evidence="1">Up_M1</strain>
        <tissue evidence="1">Testis</tissue>
    </source>
</reference>
<keyword evidence="2" id="KW-1185">Reference proteome</keyword>
<protein>
    <submittedName>
        <fullName evidence="1">Uncharacterized protein</fullName>
    </submittedName>
</protein>
<sequence>MEMSFCANSENVPESYLYISVSLRRLKGCRSHCQHVTTLGANPPPKDITKRWLPAFVNTNASNDMPRTPLNDVYV</sequence>
<proteinExistence type="predicted"/>
<gene>
    <name evidence="1" type="ORF">UPYG_G00196040</name>
</gene>
<evidence type="ECO:0000313" key="2">
    <source>
        <dbReference type="Proteomes" id="UP001557470"/>
    </source>
</evidence>
<accession>A0ABD0WH70</accession>
<dbReference type="EMBL" id="JAGEUA010000006">
    <property type="protein sequence ID" value="KAL0972884.1"/>
    <property type="molecule type" value="Genomic_DNA"/>
</dbReference>
<comment type="caution">
    <text evidence="1">The sequence shown here is derived from an EMBL/GenBank/DDBJ whole genome shotgun (WGS) entry which is preliminary data.</text>
</comment>